<evidence type="ECO:0000259" key="3">
    <source>
        <dbReference type="PROSITE" id="PS50002"/>
    </source>
</evidence>
<reference evidence="4" key="1">
    <citation type="submission" date="2017-05" db="UniProtKB">
        <authorList>
            <consortium name="EnsemblMetazoa"/>
        </authorList>
    </citation>
    <scope>IDENTIFICATION</scope>
</reference>
<evidence type="ECO:0000313" key="4">
    <source>
        <dbReference type="EnsemblMetazoa" id="Aqu2.1.07425_001"/>
    </source>
</evidence>
<dbReference type="STRING" id="400682.A0A1X7SZB5"/>
<dbReference type="AlphaFoldDB" id="A0A1X7SZB5"/>
<keyword evidence="1 2" id="KW-0728">SH3 domain</keyword>
<evidence type="ECO:0000256" key="1">
    <source>
        <dbReference type="ARBA" id="ARBA00022443"/>
    </source>
</evidence>
<accession>A0A1X7SZB5</accession>
<dbReference type="PROSITE" id="PS50002">
    <property type="entry name" value="SH3"/>
    <property type="match status" value="1"/>
</dbReference>
<dbReference type="Gene3D" id="2.30.30.40">
    <property type="entry name" value="SH3 Domains"/>
    <property type="match status" value="1"/>
</dbReference>
<feature type="domain" description="SH3" evidence="3">
    <location>
        <begin position="4"/>
        <end position="65"/>
    </location>
</feature>
<name>A0A1X7SZB5_AMPQE</name>
<sequence length="84" mass="9887">MDPPIGQVYVAMYDWEARDSVELSFKKGEKLEIKEEYTDGWWLARSLDTDQEGFVYTSNIEKDKESVLLTLEPLKVFHYTMTKC</sequence>
<protein>
    <recommendedName>
        <fullName evidence="3">SH3 domain-containing protein</fullName>
    </recommendedName>
</protein>
<dbReference type="PRINTS" id="PR00452">
    <property type="entry name" value="SH3DOMAIN"/>
</dbReference>
<evidence type="ECO:0000256" key="2">
    <source>
        <dbReference type="PROSITE-ProRule" id="PRU00192"/>
    </source>
</evidence>
<dbReference type="SUPFAM" id="SSF50044">
    <property type="entry name" value="SH3-domain"/>
    <property type="match status" value="1"/>
</dbReference>
<organism evidence="4">
    <name type="scientific">Amphimedon queenslandica</name>
    <name type="common">Sponge</name>
    <dbReference type="NCBI Taxonomy" id="400682"/>
    <lineage>
        <taxon>Eukaryota</taxon>
        <taxon>Metazoa</taxon>
        <taxon>Porifera</taxon>
        <taxon>Demospongiae</taxon>
        <taxon>Heteroscleromorpha</taxon>
        <taxon>Haplosclerida</taxon>
        <taxon>Niphatidae</taxon>
        <taxon>Amphimedon</taxon>
    </lineage>
</organism>
<proteinExistence type="predicted"/>
<dbReference type="Pfam" id="PF00018">
    <property type="entry name" value="SH3_1"/>
    <property type="match status" value="1"/>
</dbReference>
<dbReference type="SMART" id="SM00326">
    <property type="entry name" value="SH3"/>
    <property type="match status" value="1"/>
</dbReference>
<dbReference type="InParanoid" id="A0A1X7SZB5"/>
<dbReference type="EnsemblMetazoa" id="Aqu2.1.07425_001">
    <property type="protein sequence ID" value="Aqu2.1.07425_001"/>
    <property type="gene ID" value="Aqu2.1.07425"/>
</dbReference>
<dbReference type="InterPro" id="IPR001452">
    <property type="entry name" value="SH3_domain"/>
</dbReference>
<dbReference type="InterPro" id="IPR036028">
    <property type="entry name" value="SH3-like_dom_sf"/>
</dbReference>